<dbReference type="GO" id="GO:0004867">
    <property type="term" value="F:serine-type endopeptidase inhibitor activity"/>
    <property type="evidence" value="ECO:0007669"/>
    <property type="project" value="TreeGrafter"/>
</dbReference>
<evidence type="ECO:0000256" key="7">
    <source>
        <dbReference type="SAM" id="SignalP"/>
    </source>
</evidence>
<evidence type="ECO:0000256" key="5">
    <source>
        <dbReference type="SAM" id="MobiDB-lite"/>
    </source>
</evidence>
<evidence type="ECO:0000259" key="8">
    <source>
        <dbReference type="PROSITE" id="PS50986"/>
    </source>
</evidence>
<evidence type="ECO:0000313" key="9">
    <source>
        <dbReference type="Proteomes" id="UP000695026"/>
    </source>
</evidence>
<keyword evidence="9" id="KW-1185">Reference proteome</keyword>
<dbReference type="AlphaFoldDB" id="A0A9F5N6I0"/>
<gene>
    <name evidence="10" type="primary">MANSC4</name>
</gene>
<accession>A0A9F5N6I0</accession>
<keyword evidence="2 7" id="KW-0732">Signal</keyword>
<evidence type="ECO:0000256" key="3">
    <source>
        <dbReference type="ARBA" id="ARBA00023136"/>
    </source>
</evidence>
<dbReference type="GO" id="GO:0005886">
    <property type="term" value="C:plasma membrane"/>
    <property type="evidence" value="ECO:0007669"/>
    <property type="project" value="TreeGrafter"/>
</dbReference>
<dbReference type="GeneID" id="103051688"/>
<proteinExistence type="predicted"/>
<keyword evidence="4" id="KW-0325">Glycoprotein</keyword>
<dbReference type="InterPro" id="IPR013980">
    <property type="entry name" value="MANSC_dom"/>
</dbReference>
<feature type="domain" description="MANSC" evidence="8">
    <location>
        <begin position="37"/>
        <end position="117"/>
    </location>
</feature>
<feature type="region of interest" description="Disordered" evidence="5">
    <location>
        <begin position="267"/>
        <end position="286"/>
    </location>
</feature>
<dbReference type="PANTHER" id="PTHR46750:SF2">
    <property type="entry name" value="MANSC DOMAIN-CONTAINING PROTEIN 4"/>
    <property type="match status" value="1"/>
</dbReference>
<dbReference type="GO" id="GO:0030198">
    <property type="term" value="P:extracellular matrix organization"/>
    <property type="evidence" value="ECO:0007669"/>
    <property type="project" value="TreeGrafter"/>
</dbReference>
<dbReference type="Pfam" id="PF07502">
    <property type="entry name" value="MANEC"/>
    <property type="match status" value="1"/>
</dbReference>
<keyword evidence="6" id="KW-1133">Transmembrane helix</keyword>
<evidence type="ECO:0000256" key="6">
    <source>
        <dbReference type="SAM" id="Phobius"/>
    </source>
</evidence>
<sequence length="364" mass="39814">MFLLVALPRVLLLLGWACRSEGLCSPTTFYENCWIRRFPGLSIDVEHSQRRGAHILNIYAASTAGHCSRACCILKDVSCNLAVFYYETNIQDMNCIHVYCPALESCIVKPTGGVVLYNITPGVDPDLLVFEKLSFKDINTRSSFSKWERHGGARVAGLETNQDGLSSPSFLLLEAPPLTTAPRPAAERSSRSSGVAAADRNSPVTFMALASVTDHSVKAAEALSGRNSSTTASDNARASPVSGLAPIQMASLSPGVVLPDNSKHLNETKVYSGRNNSSNEEGQQPVQEVTGRGTWLLLTVLCSLLAFTCCCCSIFWATGCSWKKRGRYKPRQKGRSASKQFIKYNAIKNSFNGRTFQIQQEWKD</sequence>
<dbReference type="Proteomes" id="UP000695026">
    <property type="component" value="Unplaced"/>
</dbReference>
<keyword evidence="3 6" id="KW-0472">Membrane</keyword>
<comment type="subcellular location">
    <subcellularLocation>
        <location evidence="1">Membrane</location>
    </subcellularLocation>
</comment>
<feature type="chain" id="PRO_5039943108" evidence="7">
    <location>
        <begin position="23"/>
        <end position="364"/>
    </location>
</feature>
<dbReference type="PANTHER" id="PTHR46750">
    <property type="entry name" value="KUNITZ-TYPE PROTEASE INHIBITOR 1"/>
    <property type="match status" value="1"/>
</dbReference>
<organism evidence="9 10">
    <name type="scientific">Python bivittatus</name>
    <name type="common">Burmese python</name>
    <name type="synonym">Python molurus bivittatus</name>
    <dbReference type="NCBI Taxonomy" id="176946"/>
    <lineage>
        <taxon>Eukaryota</taxon>
        <taxon>Metazoa</taxon>
        <taxon>Chordata</taxon>
        <taxon>Craniata</taxon>
        <taxon>Vertebrata</taxon>
        <taxon>Euteleostomi</taxon>
        <taxon>Lepidosauria</taxon>
        <taxon>Squamata</taxon>
        <taxon>Bifurcata</taxon>
        <taxon>Unidentata</taxon>
        <taxon>Episquamata</taxon>
        <taxon>Toxicofera</taxon>
        <taxon>Serpentes</taxon>
        <taxon>Henophidia</taxon>
        <taxon>Pythonidae</taxon>
        <taxon>Python</taxon>
    </lineage>
</organism>
<evidence type="ECO:0000256" key="4">
    <source>
        <dbReference type="ARBA" id="ARBA00023180"/>
    </source>
</evidence>
<protein>
    <submittedName>
        <fullName evidence="10">MANSC domain-containing protein 4</fullName>
    </submittedName>
</protein>
<keyword evidence="6" id="KW-0812">Transmembrane</keyword>
<evidence type="ECO:0000313" key="10">
    <source>
        <dbReference type="RefSeq" id="XP_025031448.1"/>
    </source>
</evidence>
<dbReference type="InterPro" id="IPR011106">
    <property type="entry name" value="MANSC_N"/>
</dbReference>
<dbReference type="OrthoDB" id="9447308at2759"/>
<name>A0A9F5N6I0_PYTBI</name>
<dbReference type="PROSITE" id="PS50986">
    <property type="entry name" value="MANSC"/>
    <property type="match status" value="1"/>
</dbReference>
<evidence type="ECO:0000256" key="1">
    <source>
        <dbReference type="ARBA" id="ARBA00004370"/>
    </source>
</evidence>
<dbReference type="SMART" id="SM00765">
    <property type="entry name" value="MANEC"/>
    <property type="match status" value="1"/>
</dbReference>
<feature type="signal peptide" evidence="7">
    <location>
        <begin position="1"/>
        <end position="22"/>
    </location>
</feature>
<dbReference type="GO" id="GO:0008544">
    <property type="term" value="P:epidermis development"/>
    <property type="evidence" value="ECO:0007669"/>
    <property type="project" value="TreeGrafter"/>
</dbReference>
<evidence type="ECO:0000256" key="2">
    <source>
        <dbReference type="ARBA" id="ARBA00022729"/>
    </source>
</evidence>
<feature type="compositionally biased region" description="Polar residues" evidence="5">
    <location>
        <begin position="273"/>
        <end position="286"/>
    </location>
</feature>
<dbReference type="KEGG" id="pbi:103051688"/>
<dbReference type="RefSeq" id="XP_025031448.1">
    <property type="nucleotide sequence ID" value="XM_025175680.1"/>
</dbReference>
<feature type="transmembrane region" description="Helical" evidence="6">
    <location>
        <begin position="295"/>
        <end position="317"/>
    </location>
</feature>
<dbReference type="GO" id="GO:0060429">
    <property type="term" value="P:epithelium development"/>
    <property type="evidence" value="ECO:0007669"/>
    <property type="project" value="TreeGrafter"/>
</dbReference>
<dbReference type="CTD" id="100287284"/>
<dbReference type="OMA" id="NCVHLHC"/>
<reference evidence="10" key="1">
    <citation type="submission" date="2025-08" db="UniProtKB">
        <authorList>
            <consortium name="RefSeq"/>
        </authorList>
    </citation>
    <scope>IDENTIFICATION</scope>
    <source>
        <tissue evidence="10">Liver</tissue>
    </source>
</reference>